<keyword evidence="6" id="KW-1133">Transmembrane helix</keyword>
<dbReference type="GO" id="GO:0000398">
    <property type="term" value="P:mRNA splicing, via spliceosome"/>
    <property type="evidence" value="ECO:0007669"/>
    <property type="project" value="InterPro"/>
</dbReference>
<dbReference type="Gene3D" id="2.130.10.10">
    <property type="entry name" value="YVTN repeat-like/Quinoprotein amine dehydrogenase"/>
    <property type="match status" value="2"/>
</dbReference>
<dbReference type="SUPFAM" id="SSF50978">
    <property type="entry name" value="WD40 repeat-like"/>
    <property type="match status" value="1"/>
</dbReference>
<keyword evidence="2" id="KW-0853">WD repeat</keyword>
<keyword evidence="6" id="KW-0472">Membrane</keyword>
<dbReference type="OrthoDB" id="4869960at2759"/>
<feature type="region of interest" description="Disordered" evidence="5">
    <location>
        <begin position="839"/>
        <end position="864"/>
    </location>
</feature>
<feature type="compositionally biased region" description="Low complexity" evidence="5">
    <location>
        <begin position="839"/>
        <end position="857"/>
    </location>
</feature>
<dbReference type="InterPro" id="IPR004015">
    <property type="entry name" value="SKI-int_prot_SKIP_SNW-dom"/>
</dbReference>
<dbReference type="InterPro" id="IPR015943">
    <property type="entry name" value="WD40/YVTN_repeat-like_dom_sf"/>
</dbReference>
<feature type="coiled-coil region" evidence="4">
    <location>
        <begin position="1066"/>
        <end position="1093"/>
    </location>
</feature>
<evidence type="ECO:0000256" key="4">
    <source>
        <dbReference type="SAM" id="Coils"/>
    </source>
</evidence>
<feature type="domain" description="YjeF N-terminal" evidence="7">
    <location>
        <begin position="1528"/>
        <end position="1713"/>
    </location>
</feature>
<dbReference type="PROSITE" id="PS51385">
    <property type="entry name" value="YJEF_N"/>
    <property type="match status" value="1"/>
</dbReference>
<dbReference type="Pfam" id="PF25054">
    <property type="entry name" value="PHD_pln"/>
    <property type="match status" value="1"/>
</dbReference>
<dbReference type="SUPFAM" id="SSF48452">
    <property type="entry name" value="TPR-like"/>
    <property type="match status" value="1"/>
</dbReference>
<feature type="region of interest" description="Disordered" evidence="5">
    <location>
        <begin position="578"/>
        <end position="599"/>
    </location>
</feature>
<dbReference type="Pfam" id="PF02731">
    <property type="entry name" value="SKIP_SNW"/>
    <property type="match status" value="1"/>
</dbReference>
<dbReference type="EMBL" id="JAGGNH010000004">
    <property type="protein sequence ID" value="KAJ0975984.1"/>
    <property type="molecule type" value="Genomic_DNA"/>
</dbReference>
<evidence type="ECO:0000256" key="5">
    <source>
        <dbReference type="SAM" id="MobiDB-lite"/>
    </source>
</evidence>
<feature type="repeat" description="WD" evidence="2">
    <location>
        <begin position="659"/>
        <end position="690"/>
    </location>
</feature>
<dbReference type="SUPFAM" id="SSF64153">
    <property type="entry name" value="YjeF N-terminal domain-like"/>
    <property type="match status" value="1"/>
</dbReference>
<dbReference type="InterPro" id="IPR001680">
    <property type="entry name" value="WD40_rpt"/>
</dbReference>
<dbReference type="InterPro" id="IPR011576">
    <property type="entry name" value="Pyridox_Oxase_N"/>
</dbReference>
<reference evidence="8" key="2">
    <citation type="journal article" date="2022" name="Hortic Res">
        <title>The genome of Dioscorea zingiberensis sheds light on the biosynthesis, origin and evolution of the medicinally important diosgenin saponins.</title>
        <authorList>
            <person name="Li Y."/>
            <person name="Tan C."/>
            <person name="Li Z."/>
            <person name="Guo J."/>
            <person name="Li S."/>
            <person name="Chen X."/>
            <person name="Wang C."/>
            <person name="Dai X."/>
            <person name="Yang H."/>
            <person name="Song W."/>
            <person name="Hou L."/>
            <person name="Xu J."/>
            <person name="Tong Z."/>
            <person name="Xu A."/>
            <person name="Yuan X."/>
            <person name="Wang W."/>
            <person name="Yang Q."/>
            <person name="Chen L."/>
            <person name="Sun Z."/>
            <person name="Wang K."/>
            <person name="Pan B."/>
            <person name="Chen J."/>
            <person name="Bao Y."/>
            <person name="Liu F."/>
            <person name="Qi X."/>
            <person name="Gang D.R."/>
            <person name="Wen J."/>
            <person name="Li J."/>
        </authorList>
    </citation>
    <scope>NUCLEOTIDE SEQUENCE</scope>
    <source>
        <strain evidence="8">Dzin_1.0</strain>
    </source>
</reference>
<dbReference type="InterPro" id="IPR056874">
    <property type="entry name" value="PHD_dom_pln"/>
</dbReference>
<dbReference type="PANTHER" id="PTHR12096">
    <property type="entry name" value="NUCLEAR PROTEIN SKIP-RELATED"/>
    <property type="match status" value="1"/>
</dbReference>
<dbReference type="Gene3D" id="2.30.110.10">
    <property type="entry name" value="Electron Transport, Fmn-binding Protein, Chain A"/>
    <property type="match status" value="1"/>
</dbReference>
<feature type="compositionally biased region" description="Basic and acidic residues" evidence="5">
    <location>
        <begin position="1457"/>
        <end position="1474"/>
    </location>
</feature>
<keyword evidence="6" id="KW-0812">Transmembrane</keyword>
<evidence type="ECO:0000259" key="7">
    <source>
        <dbReference type="PROSITE" id="PS51385"/>
    </source>
</evidence>
<proteinExistence type="inferred from homology"/>
<dbReference type="Pfam" id="PF03853">
    <property type="entry name" value="YjeF_N"/>
    <property type="match status" value="1"/>
</dbReference>
<evidence type="ECO:0000256" key="1">
    <source>
        <dbReference type="ARBA" id="ARBA00010197"/>
    </source>
</evidence>
<dbReference type="Pfam" id="PF01243">
    <property type="entry name" value="PNPOx_N"/>
    <property type="match status" value="1"/>
</dbReference>
<evidence type="ECO:0000256" key="6">
    <source>
        <dbReference type="SAM" id="Phobius"/>
    </source>
</evidence>
<organism evidence="8 9">
    <name type="scientific">Dioscorea zingiberensis</name>
    <dbReference type="NCBI Taxonomy" id="325984"/>
    <lineage>
        <taxon>Eukaryota</taxon>
        <taxon>Viridiplantae</taxon>
        <taxon>Streptophyta</taxon>
        <taxon>Embryophyta</taxon>
        <taxon>Tracheophyta</taxon>
        <taxon>Spermatophyta</taxon>
        <taxon>Magnoliopsida</taxon>
        <taxon>Liliopsida</taxon>
        <taxon>Dioscoreales</taxon>
        <taxon>Dioscoreaceae</taxon>
        <taxon>Dioscorea</taxon>
    </lineage>
</organism>
<dbReference type="InterPro" id="IPR017862">
    <property type="entry name" value="SKI-int_prot_SKIP"/>
</dbReference>
<feature type="region of interest" description="Disordered" evidence="5">
    <location>
        <begin position="1269"/>
        <end position="1298"/>
    </location>
</feature>
<dbReference type="PROSITE" id="PS50082">
    <property type="entry name" value="WD_REPEATS_2"/>
    <property type="match status" value="2"/>
</dbReference>
<dbReference type="InterPro" id="IPR036652">
    <property type="entry name" value="YjeF_N_dom_sf"/>
</dbReference>
<feature type="region of interest" description="Disordered" evidence="5">
    <location>
        <begin position="1147"/>
        <end position="1180"/>
    </location>
</feature>
<feature type="transmembrane region" description="Helical" evidence="6">
    <location>
        <begin position="1793"/>
        <end position="1815"/>
    </location>
</feature>
<evidence type="ECO:0000256" key="2">
    <source>
        <dbReference type="PROSITE-ProRule" id="PRU00221"/>
    </source>
</evidence>
<keyword evidence="9" id="KW-1185">Reference proteome</keyword>
<keyword evidence="4" id="KW-0175">Coiled coil</keyword>
<dbReference type="SUPFAM" id="SSF50475">
    <property type="entry name" value="FMN-binding split barrel"/>
    <property type="match status" value="1"/>
</dbReference>
<feature type="region of interest" description="Disordered" evidence="5">
    <location>
        <begin position="1325"/>
        <end position="1354"/>
    </location>
</feature>
<comment type="caution">
    <text evidence="8">The sequence shown here is derived from an EMBL/GenBank/DDBJ whole genome shotgun (WGS) entry which is preliminary data.</text>
</comment>
<accession>A0A9D5CNE3</accession>
<dbReference type="InterPro" id="IPR004443">
    <property type="entry name" value="YjeF_N_dom"/>
</dbReference>
<comment type="similarity">
    <text evidence="1">Belongs to the SNW family.</text>
</comment>
<dbReference type="InterPro" id="IPR036322">
    <property type="entry name" value="WD40_repeat_dom_sf"/>
</dbReference>
<feature type="region of interest" description="Disordered" evidence="5">
    <location>
        <begin position="1497"/>
        <end position="1519"/>
    </location>
</feature>
<gene>
    <name evidence="8" type="ORF">J5N97_017949</name>
</gene>
<feature type="repeat" description="TPR" evidence="3">
    <location>
        <begin position="436"/>
        <end position="469"/>
    </location>
</feature>
<feature type="region of interest" description="Disordered" evidence="5">
    <location>
        <begin position="888"/>
        <end position="907"/>
    </location>
</feature>
<dbReference type="Gene3D" id="1.25.40.10">
    <property type="entry name" value="Tetratricopeptide repeat domain"/>
    <property type="match status" value="1"/>
</dbReference>
<name>A0A9D5CNE3_9LILI</name>
<evidence type="ECO:0000313" key="8">
    <source>
        <dbReference type="EMBL" id="KAJ0975984.1"/>
    </source>
</evidence>
<dbReference type="PROSITE" id="PS50294">
    <property type="entry name" value="WD_REPEATS_REGION"/>
    <property type="match status" value="1"/>
</dbReference>
<feature type="region of interest" description="Disordered" evidence="5">
    <location>
        <begin position="1441"/>
        <end position="1474"/>
    </location>
</feature>
<feature type="compositionally biased region" description="Pro residues" evidence="5">
    <location>
        <begin position="1164"/>
        <end position="1175"/>
    </location>
</feature>
<dbReference type="InterPro" id="IPR011990">
    <property type="entry name" value="TPR-like_helical_dom_sf"/>
</dbReference>
<dbReference type="PROSITE" id="PS50005">
    <property type="entry name" value="TPR"/>
    <property type="match status" value="1"/>
</dbReference>
<dbReference type="GO" id="GO:0005681">
    <property type="term" value="C:spliceosomal complex"/>
    <property type="evidence" value="ECO:0007669"/>
    <property type="project" value="InterPro"/>
</dbReference>
<dbReference type="InterPro" id="IPR012349">
    <property type="entry name" value="Split_barrel_FMN-bd"/>
</dbReference>
<dbReference type="Proteomes" id="UP001085076">
    <property type="component" value="Miscellaneous, Linkage group lg04"/>
</dbReference>
<dbReference type="FunFam" id="2.130.10.10:FF:002473">
    <property type="entry name" value="Transducin family protein / WD-40 repeat family protein"/>
    <property type="match status" value="1"/>
</dbReference>
<reference evidence="8" key="1">
    <citation type="submission" date="2021-03" db="EMBL/GenBank/DDBJ databases">
        <authorList>
            <person name="Li Z."/>
            <person name="Yang C."/>
        </authorList>
    </citation>
    <scope>NUCLEOTIDE SEQUENCE</scope>
    <source>
        <strain evidence="8">Dzin_1.0</strain>
        <tissue evidence="8">Leaf</tissue>
    </source>
</reference>
<dbReference type="InterPro" id="IPR019734">
    <property type="entry name" value="TPR_rpt"/>
</dbReference>
<protein>
    <recommendedName>
        <fullName evidence="7">YjeF N-terminal domain-containing protein</fullName>
    </recommendedName>
</protein>
<dbReference type="SMART" id="SM00320">
    <property type="entry name" value="WD40"/>
    <property type="match status" value="6"/>
</dbReference>
<feature type="repeat" description="WD" evidence="2">
    <location>
        <begin position="46"/>
        <end position="87"/>
    </location>
</feature>
<evidence type="ECO:0000256" key="3">
    <source>
        <dbReference type="PROSITE-ProRule" id="PRU00339"/>
    </source>
</evidence>
<dbReference type="Pfam" id="PF00400">
    <property type="entry name" value="WD40"/>
    <property type="match status" value="2"/>
</dbReference>
<dbReference type="Gene3D" id="3.40.50.10260">
    <property type="entry name" value="YjeF N-terminal domain"/>
    <property type="match status" value="1"/>
</dbReference>
<keyword evidence="3" id="KW-0802">TPR repeat</keyword>
<sequence>MERWSYADGNIARILEARYADPSLDVNRRLQMHSSFIKRLALEKEMEGHQGCVNALAWNSKGSLLISGSDDTRINIWSYTNRELVHSVDTGHTANIFCTKFVPETSDELVVSGAADAEVRLFNLSRMIGDAVEPSAVFQCHSRRVKKLAVEVGNPNVVWSASEDGTLRQHDFREGASCPPAGSSNQECRNVLLDLRCGAKKSLADPPGHCLQLKSCDMSTTRPHQILVGGSDAFGRLYDRRMLPPLSSCQTKMKPPPCVTYFCPTHLAERRRSSLHLTHVTFSPNGEEVLLSYSGEHVYLMDVVCGGDPHSVRYRADDVPKRLYFTASIETGIPTSSQAVSVDNFTRSTDLIGRHALYEELVQVAKKCLEEGSNFLYGIEACNEVLDGKGPKVARALMHETFCLRAALLLKRKWKNDVYMAMRDCCKAHSMDALSFEAHFYMSEALHQLGKHKEALEYAMAAHRIDPSNSEATERIQKIKDNLAAAEFENNKKDTKRTGIAEFKPGRIRSLSEVLFRSELNSDASQEALPYEREDSDFDEEMELDFETSILGDEDRDNESNMVHGSLNLRFQRREDLARESCSTNGSHGSPSSSSQNGYDYQSEVAIDMEQRYIGHCNVGTDIKQANFLGQLGEYVASGSDDGRWFIWEKRTGRLMKMLDGDQTVVNCVQCHPFDCAVATSGIDSTIKMWTPHSQVSAMVAGVAGPVTADVSSAIEINQRKLRRNRETILPLEFFEQFPNSYGHPHRSSLGPINFDAWASLSAIDYQLKGSVQTSSQDSPGSTEKTNFRSQHKYCSDLYPKAEIYKTCNWCLREEASKSNINMNMNMIMISSTVTVSSDQNSPISSSSNNSTSNGVSQYAAGSTNGSVPAVKLHRAAFPSHLKYKPVKKQRLPERSPEDLSPTTARPTRHVHLRAKVRRYKLLEECKLSLFQIMAALKEILPPAKSSTSSFYDHSKDPWFKERFSSSSESEQSAMIKPNPVPPYGKRSGFVPRKLEDFGDGGAFPEIHVAQYPLGMGRKDEKPGSKILPLTVDSQGKVAFDAIVKQNENASKIVYSQHKDLVPKVVSEEDQKAEEMEKEIEETTARTKAALEKIVNVRLSAAQPKNVPTQSSDSKFIKYKPSQQSAAFNSGAKERIIRMVEMPVDPLEPPKFKHKRVPKASGSPPVPVMHSPPRPVTVKDQQDWKIPPCISNWKNPKGYTIPLDKRLAADGRGLQDVQINDNFAKLSEALYVAEQKAREAVAMRSKVHKEMLLKEKDRKEHELRALAQKARSERTGIAPAPAVPAPTPSEKSMIDDNEMRIEHHEQRKETREEREERLQREKIREERRRERERERRLEAKDAAMGKKSKITRDRDRDISEKVALGMANTGAGRAGEVMYDQRLFNQEKGMESGFANDDQYNIYDKGLFTAQPTLSTLYRPKKDADSEMYGGADEQLEKVLKTERFKPDKAFTGTSDRPNKRDRPVEFDKEEKESDPFGLDQFFTEVKRGKKALDKIGGGGTMKASAGSSMRDDHDGGGSGRSRIAFERGNNGGDGLVAARHLYHFGYKLFVCYPKCTPKTLYTGLVTQLESQSIPFLPVEERPQNLADDFDLIVDAMFGFSFHGELGLYIHHKGSVYKCNLFQFLHNTFDDLIQRLVLLPNVDNGLKRRPAMVSVDIPSGWHVEEGDIDGSGIIDCSKTMCKEIYWASPLLRRYTNYGSRKAHELSENPYAALLFFWNDLNRKVRIEGTVQKVPTDESEKYFHSRPRVSQLGAMVSKQSSVIAGRDVLYQAYKELEDKYAFSRFFQMKQACSFLDICIYVSIILLCSIASVLLVID</sequence>
<evidence type="ECO:0000313" key="9">
    <source>
        <dbReference type="Proteomes" id="UP001085076"/>
    </source>
</evidence>
<feature type="compositionally biased region" description="Low complexity" evidence="5">
    <location>
        <begin position="581"/>
        <end position="595"/>
    </location>
</feature>